<protein>
    <recommendedName>
        <fullName evidence="2">HTH CENPB-type domain-containing protein</fullName>
    </recommendedName>
</protein>
<evidence type="ECO:0000313" key="4">
    <source>
        <dbReference type="Proteomes" id="UP000306584"/>
    </source>
</evidence>
<dbReference type="InterPro" id="IPR009057">
    <property type="entry name" value="Homeodomain-like_sf"/>
</dbReference>
<name>A0A4S9KDH7_AURPU</name>
<accession>A0A4S9KDH7</accession>
<dbReference type="SMART" id="SM00674">
    <property type="entry name" value="CENPB"/>
    <property type="match status" value="1"/>
</dbReference>
<feature type="domain" description="HTH CENPB-type" evidence="2">
    <location>
        <begin position="49"/>
        <end position="119"/>
    </location>
</feature>
<organism evidence="3 4">
    <name type="scientific">Aureobasidium pullulans</name>
    <name type="common">Black yeast</name>
    <name type="synonym">Pullularia pullulans</name>
    <dbReference type="NCBI Taxonomy" id="5580"/>
    <lineage>
        <taxon>Eukaryota</taxon>
        <taxon>Fungi</taxon>
        <taxon>Dikarya</taxon>
        <taxon>Ascomycota</taxon>
        <taxon>Pezizomycotina</taxon>
        <taxon>Dothideomycetes</taxon>
        <taxon>Dothideomycetidae</taxon>
        <taxon>Dothideales</taxon>
        <taxon>Saccotheciaceae</taxon>
        <taxon>Aureobasidium</taxon>
    </lineage>
</organism>
<sequence>MDRRELTIQLALAEYNQGLFPSIRATSRAHNVPERTLRRRLAGTQDRRTAHAHEQRLLPTQEAFLVEWILEQEAQGFPPSHARAREMATRILRMNGDTRPLGKRWLQKFIRDTPSVASVIGRPIEAARVNRTHPNAIQEFYNMYEEVVRTHNIQPCNTWNMDEHGIALRVCANSTVLRDSSRHRAYVKSP</sequence>
<keyword evidence="1" id="KW-0238">DNA-binding</keyword>
<evidence type="ECO:0000256" key="1">
    <source>
        <dbReference type="ARBA" id="ARBA00023125"/>
    </source>
</evidence>
<dbReference type="SUPFAM" id="SSF46689">
    <property type="entry name" value="Homeodomain-like"/>
    <property type="match status" value="1"/>
</dbReference>
<dbReference type="InterPro" id="IPR006600">
    <property type="entry name" value="HTH_CenpB_DNA-bd_dom"/>
</dbReference>
<proteinExistence type="predicted"/>
<evidence type="ECO:0000313" key="3">
    <source>
        <dbReference type="EMBL" id="THY13395.1"/>
    </source>
</evidence>
<dbReference type="AlphaFoldDB" id="A0A4S9KDH7"/>
<evidence type="ECO:0000259" key="2">
    <source>
        <dbReference type="PROSITE" id="PS51253"/>
    </source>
</evidence>
<gene>
    <name evidence="3" type="ORF">D6D01_08363</name>
</gene>
<dbReference type="GO" id="GO:0003677">
    <property type="term" value="F:DNA binding"/>
    <property type="evidence" value="ECO:0007669"/>
    <property type="project" value="UniProtKB-KW"/>
</dbReference>
<comment type="caution">
    <text evidence="3">The sequence shown here is derived from an EMBL/GenBank/DDBJ whole genome shotgun (WGS) entry which is preliminary data.</text>
</comment>
<dbReference type="Proteomes" id="UP000306584">
    <property type="component" value="Unassembled WGS sequence"/>
</dbReference>
<reference evidence="3 4" key="1">
    <citation type="submission" date="2018-10" db="EMBL/GenBank/DDBJ databases">
        <title>Fifty Aureobasidium pullulans genomes reveal a recombining polyextremotolerant generalist.</title>
        <authorList>
            <person name="Gostincar C."/>
            <person name="Turk M."/>
            <person name="Zajc J."/>
            <person name="Gunde-Cimerman N."/>
        </authorList>
    </citation>
    <scope>NUCLEOTIDE SEQUENCE [LARGE SCALE GENOMIC DNA]</scope>
    <source>
        <strain evidence="3 4">EXF-6604</strain>
    </source>
</reference>
<dbReference type="PROSITE" id="PS51253">
    <property type="entry name" value="HTH_CENPB"/>
    <property type="match status" value="1"/>
</dbReference>
<dbReference type="Pfam" id="PF03221">
    <property type="entry name" value="HTH_Tnp_Tc5"/>
    <property type="match status" value="1"/>
</dbReference>
<dbReference type="EMBL" id="QZBD01000470">
    <property type="protein sequence ID" value="THY13395.1"/>
    <property type="molecule type" value="Genomic_DNA"/>
</dbReference>